<evidence type="ECO:0000313" key="2">
    <source>
        <dbReference type="Proteomes" id="UP000789831"/>
    </source>
</evidence>
<accession>A0A9N8WFC1</accession>
<comment type="caution">
    <text evidence="1">The sequence shown here is derived from an EMBL/GenBank/DDBJ whole genome shotgun (WGS) entry which is preliminary data.</text>
</comment>
<keyword evidence="2" id="KW-1185">Reference proteome</keyword>
<organism evidence="1 2">
    <name type="scientific">Ambispora gerdemannii</name>
    <dbReference type="NCBI Taxonomy" id="144530"/>
    <lineage>
        <taxon>Eukaryota</taxon>
        <taxon>Fungi</taxon>
        <taxon>Fungi incertae sedis</taxon>
        <taxon>Mucoromycota</taxon>
        <taxon>Glomeromycotina</taxon>
        <taxon>Glomeromycetes</taxon>
        <taxon>Archaeosporales</taxon>
        <taxon>Ambisporaceae</taxon>
        <taxon>Ambispora</taxon>
    </lineage>
</organism>
<dbReference type="EMBL" id="CAJVPL010000364">
    <property type="protein sequence ID" value="CAG8487984.1"/>
    <property type="molecule type" value="Genomic_DNA"/>
</dbReference>
<dbReference type="AlphaFoldDB" id="A0A9N8WFC1"/>
<dbReference type="Proteomes" id="UP000789831">
    <property type="component" value="Unassembled WGS sequence"/>
</dbReference>
<sequence>GSRMENPNLIRKSMGLIRKSMGRPSAHPPTRPFGRGVSLYHKFLDNFNKISIRTPPILIRIKH</sequence>
<evidence type="ECO:0000313" key="1">
    <source>
        <dbReference type="EMBL" id="CAG8487984.1"/>
    </source>
</evidence>
<proteinExistence type="predicted"/>
<protein>
    <submittedName>
        <fullName evidence="1">6924_t:CDS:1</fullName>
    </submittedName>
</protein>
<gene>
    <name evidence="1" type="ORF">AGERDE_LOCUS3596</name>
</gene>
<feature type="non-terminal residue" evidence="1">
    <location>
        <position position="1"/>
    </location>
</feature>
<name>A0A9N8WFC1_9GLOM</name>
<reference evidence="1" key="1">
    <citation type="submission" date="2021-06" db="EMBL/GenBank/DDBJ databases">
        <authorList>
            <person name="Kallberg Y."/>
            <person name="Tangrot J."/>
            <person name="Rosling A."/>
        </authorList>
    </citation>
    <scope>NUCLEOTIDE SEQUENCE</scope>
    <source>
        <strain evidence="1">MT106</strain>
    </source>
</reference>